<reference evidence="3" key="1">
    <citation type="submission" date="2020-03" db="EMBL/GenBank/DDBJ databases">
        <title>Molecular networking-based the target discovery of potent antiproliferative macrolactams: 5/6/7/16 polycyclic ansamycins and glycosylated trienomycin from Streptomyces cacaoi subsp. asoensis.</title>
        <authorList>
            <person name="Liu L.-L."/>
        </authorList>
    </citation>
    <scope>NUCLEOTIDE SEQUENCE [LARGE SCALE GENOMIC DNA]</scope>
    <source>
        <strain evidence="3">H2S5</strain>
    </source>
</reference>
<gene>
    <name evidence="3" type="ORF">G9272_34185</name>
</gene>
<keyword evidence="4" id="KW-1185">Reference proteome</keyword>
<evidence type="ECO:0000256" key="1">
    <source>
        <dbReference type="SAM" id="MobiDB-lite"/>
    </source>
</evidence>
<evidence type="ECO:0000256" key="2">
    <source>
        <dbReference type="SAM" id="Phobius"/>
    </source>
</evidence>
<proteinExistence type="predicted"/>
<feature type="compositionally biased region" description="Low complexity" evidence="1">
    <location>
        <begin position="8"/>
        <end position="18"/>
    </location>
</feature>
<keyword evidence="2" id="KW-1133">Transmembrane helix</keyword>
<name>A0A6M4X9B5_9ACTN</name>
<dbReference type="AlphaFoldDB" id="A0A6M4X9B5"/>
<feature type="transmembrane region" description="Helical" evidence="2">
    <location>
        <begin position="34"/>
        <end position="55"/>
    </location>
</feature>
<dbReference type="PANTHER" id="PTHR37489:SF1">
    <property type="entry name" value="DUF3500 DOMAIN-CONTAINING PROTEIN"/>
    <property type="match status" value="1"/>
</dbReference>
<accession>A0A6M4X9B5</accession>
<dbReference type="InterPro" id="IPR021889">
    <property type="entry name" value="DUF3500"/>
</dbReference>
<dbReference type="Proteomes" id="UP000502665">
    <property type="component" value="Chromosome"/>
</dbReference>
<dbReference type="InterPro" id="IPR006311">
    <property type="entry name" value="TAT_signal"/>
</dbReference>
<keyword evidence="2" id="KW-0812">Transmembrane</keyword>
<feature type="region of interest" description="Disordered" evidence="1">
    <location>
        <begin position="63"/>
        <end position="90"/>
    </location>
</feature>
<keyword evidence="2" id="KW-0472">Membrane</keyword>
<evidence type="ECO:0000313" key="3">
    <source>
        <dbReference type="EMBL" id="QJT04723.1"/>
    </source>
</evidence>
<feature type="compositionally biased region" description="Gly residues" evidence="1">
    <location>
        <begin position="73"/>
        <end position="85"/>
    </location>
</feature>
<dbReference type="Pfam" id="PF12006">
    <property type="entry name" value="DUF3500"/>
    <property type="match status" value="1"/>
</dbReference>
<dbReference type="PROSITE" id="PS51318">
    <property type="entry name" value="TAT"/>
    <property type="match status" value="1"/>
</dbReference>
<feature type="compositionally biased region" description="Low complexity" evidence="1">
    <location>
        <begin position="63"/>
        <end position="72"/>
    </location>
</feature>
<dbReference type="PANTHER" id="PTHR37489">
    <property type="entry name" value="DUF3500 DOMAIN-CONTAINING PROTEIN"/>
    <property type="match status" value="1"/>
</dbReference>
<protein>
    <submittedName>
        <fullName evidence="3">DUF3500 domain-containing protein</fullName>
    </submittedName>
</protein>
<dbReference type="EMBL" id="CP049838">
    <property type="protein sequence ID" value="QJT04723.1"/>
    <property type="molecule type" value="Genomic_DNA"/>
</dbReference>
<feature type="region of interest" description="Disordered" evidence="1">
    <location>
        <begin position="1"/>
        <end position="29"/>
    </location>
</feature>
<evidence type="ECO:0000313" key="4">
    <source>
        <dbReference type="Proteomes" id="UP000502665"/>
    </source>
</evidence>
<organism evidence="3 4">
    <name type="scientific">Streptomyces asoensis</name>
    <dbReference type="NCBI Taxonomy" id="249586"/>
    <lineage>
        <taxon>Bacteria</taxon>
        <taxon>Bacillati</taxon>
        <taxon>Actinomycetota</taxon>
        <taxon>Actinomycetes</taxon>
        <taxon>Kitasatosporales</taxon>
        <taxon>Streptomycetaceae</taxon>
        <taxon>Streptomyces</taxon>
    </lineage>
</organism>
<sequence>MTDSTTGEPEPQAQPQPETGRRSHAGRRNFMRKVFLASGATAVATMGGAGAWAAMADDATGSVDATASASPSGGAGGGPGGGAGGAMPTEGITEEFFGLTTDGKRIEDLYTIHSQKVATAPVTAAAQAFLAGLSDSEKSDAQFAIHSTEWRLWSNTDAYSRQGVSIADLSDEKNALGEALLKAALSAQGLETTQLTRKINKAACEAINSTQYAEAYYWTIMGTPSATEPWGFQFDGHHLVVNYFVLGDQVVMSPCFWGCEPTSMEIDGTKTEVMQEEIEAALAVVNSLDSTQQSTAILKSEKDNDEITAGAFTDNAVVEYKGILATRLTAAQRKLLFTLIDRFVGKAKDDVAKVQMAEIRKHLAETYFAWMGGTAAESAFYCRIQSPVIWIEVDCQSPFAFGSLYGETNGGAPTQQHLHCVVRTPNGNDYGKELLRRHLETSPHHH</sequence>